<organism evidence="12 13">
    <name type="scientific">Rhodoferax lithotrophicus</name>
    <dbReference type="NCBI Taxonomy" id="2798804"/>
    <lineage>
        <taxon>Bacteria</taxon>
        <taxon>Pseudomonadati</taxon>
        <taxon>Pseudomonadota</taxon>
        <taxon>Betaproteobacteria</taxon>
        <taxon>Burkholderiales</taxon>
        <taxon>Comamonadaceae</taxon>
        <taxon>Rhodoferax</taxon>
    </lineage>
</organism>
<evidence type="ECO:0000256" key="2">
    <source>
        <dbReference type="ARBA" id="ARBA00010004"/>
    </source>
</evidence>
<evidence type="ECO:0000256" key="3">
    <source>
        <dbReference type="ARBA" id="ARBA00020392"/>
    </source>
</evidence>
<keyword evidence="10" id="KW-1006">Bacterial flagellum protein export</keyword>
<keyword evidence="4" id="KW-0813">Transport</keyword>
<evidence type="ECO:0000256" key="4">
    <source>
        <dbReference type="ARBA" id="ARBA00022448"/>
    </source>
</evidence>
<dbReference type="InterPro" id="IPR053716">
    <property type="entry name" value="Flag_assembly_chemotaxis_eff"/>
</dbReference>
<evidence type="ECO:0000256" key="7">
    <source>
        <dbReference type="ARBA" id="ARBA00022795"/>
    </source>
</evidence>
<feature type="coiled-coil region" evidence="11">
    <location>
        <begin position="87"/>
        <end position="114"/>
    </location>
</feature>
<keyword evidence="11" id="KW-0175">Coiled coil</keyword>
<sequence length="156" mass="18336">MPQFRSLHLAIDLALAKREQALSEMQKQRQAHVFANNQMSQLQQYANETEKRWTTNAQISTTPELLHHHYQFMGRLQHAILLQQSVLAASEERVKAAQQQLLQAEFRIASLKQVLVKRQADVGKLMQRRDQKQMDEFASMQILRLAREKLEHDHER</sequence>
<dbReference type="EMBL" id="AP024238">
    <property type="protein sequence ID" value="BCO28870.1"/>
    <property type="molecule type" value="Genomic_DNA"/>
</dbReference>
<evidence type="ECO:0000256" key="8">
    <source>
        <dbReference type="ARBA" id="ARBA00022927"/>
    </source>
</evidence>
<dbReference type="InterPro" id="IPR012823">
    <property type="entry name" value="Flagell_FliJ"/>
</dbReference>
<keyword evidence="8" id="KW-0653">Protein transport</keyword>
<evidence type="ECO:0000256" key="6">
    <source>
        <dbReference type="ARBA" id="ARBA00022500"/>
    </source>
</evidence>
<keyword evidence="13" id="KW-1185">Reference proteome</keyword>
<evidence type="ECO:0000313" key="13">
    <source>
        <dbReference type="Proteomes" id="UP000824366"/>
    </source>
</evidence>
<accession>A0ABN6DA36</accession>
<gene>
    <name evidence="12" type="ORF">MIZ03_3780</name>
</gene>
<reference evidence="12 13" key="1">
    <citation type="journal article" date="2021" name="Microbiol. Spectr.">
        <title>A Single Bacterium Capable of Oxidation and Reduction of Iron at Circumneutral pH.</title>
        <authorList>
            <person name="Kato S."/>
            <person name="Ohkuma M."/>
        </authorList>
    </citation>
    <scope>NUCLEOTIDE SEQUENCE [LARGE SCALE GENOMIC DNA]</scope>
    <source>
        <strain evidence="12 13">MIZ03</strain>
    </source>
</reference>
<dbReference type="Proteomes" id="UP000824366">
    <property type="component" value="Chromosome"/>
</dbReference>
<dbReference type="Gene3D" id="1.10.287.1700">
    <property type="match status" value="1"/>
</dbReference>
<protein>
    <recommendedName>
        <fullName evidence="3">Flagellar FliJ protein</fullName>
    </recommendedName>
</protein>
<evidence type="ECO:0000256" key="11">
    <source>
        <dbReference type="SAM" id="Coils"/>
    </source>
</evidence>
<keyword evidence="7" id="KW-1005">Bacterial flagellum biogenesis</keyword>
<name>A0ABN6DA36_9BURK</name>
<dbReference type="Pfam" id="PF02050">
    <property type="entry name" value="FliJ"/>
    <property type="match status" value="1"/>
</dbReference>
<dbReference type="PANTHER" id="PTHR38786">
    <property type="entry name" value="FLAGELLAR FLIJ PROTEIN"/>
    <property type="match status" value="1"/>
</dbReference>
<dbReference type="InterPro" id="IPR052570">
    <property type="entry name" value="FliJ"/>
</dbReference>
<evidence type="ECO:0000256" key="10">
    <source>
        <dbReference type="ARBA" id="ARBA00023225"/>
    </source>
</evidence>
<keyword evidence="9" id="KW-0472">Membrane</keyword>
<proteinExistence type="inferred from homology"/>
<comment type="subcellular location">
    <subcellularLocation>
        <location evidence="1">Cell membrane</location>
        <topology evidence="1">Peripheral membrane protein</topology>
        <orientation evidence="1">Cytoplasmic side</orientation>
    </subcellularLocation>
</comment>
<comment type="similarity">
    <text evidence="2">Belongs to the FliJ family.</text>
</comment>
<keyword evidence="5" id="KW-1003">Cell membrane</keyword>
<dbReference type="PANTHER" id="PTHR38786:SF1">
    <property type="entry name" value="FLAGELLAR FLIJ PROTEIN"/>
    <property type="match status" value="1"/>
</dbReference>
<evidence type="ECO:0000313" key="12">
    <source>
        <dbReference type="EMBL" id="BCO28870.1"/>
    </source>
</evidence>
<evidence type="ECO:0000256" key="9">
    <source>
        <dbReference type="ARBA" id="ARBA00023136"/>
    </source>
</evidence>
<evidence type="ECO:0000256" key="1">
    <source>
        <dbReference type="ARBA" id="ARBA00004413"/>
    </source>
</evidence>
<keyword evidence="6" id="KW-0145">Chemotaxis</keyword>
<evidence type="ECO:0000256" key="5">
    <source>
        <dbReference type="ARBA" id="ARBA00022475"/>
    </source>
</evidence>